<gene>
    <name evidence="2" type="ORF">OC842_007575</name>
</gene>
<sequence>MRFAAVFVASAAAFTLASAGMTPVVVKDVEAIRRSPAAPNGLLQELGAVVAGLEDALGITALEDKLYTYLKLNAVDDLAGITKLEESLKLTSKKSRKGLLQALGNVVANLENKLGVTKLDAALSKKLGLTKLENILGITKLEKVGLGL</sequence>
<comment type="caution">
    <text evidence="2">The sequence shown here is derived from an EMBL/GenBank/DDBJ whole genome shotgun (WGS) entry which is preliminary data.</text>
</comment>
<name>A0AAN6G425_9BASI</name>
<feature type="chain" id="PRO_5042876384" evidence="1">
    <location>
        <begin position="20"/>
        <end position="148"/>
    </location>
</feature>
<dbReference type="EMBL" id="JAPDMQ010001093">
    <property type="protein sequence ID" value="KAK0519059.1"/>
    <property type="molecule type" value="Genomic_DNA"/>
</dbReference>
<evidence type="ECO:0000313" key="2">
    <source>
        <dbReference type="EMBL" id="KAK0519059.1"/>
    </source>
</evidence>
<feature type="signal peptide" evidence="1">
    <location>
        <begin position="1"/>
        <end position="19"/>
    </location>
</feature>
<protein>
    <submittedName>
        <fullName evidence="2">Uncharacterized protein</fullName>
    </submittedName>
</protein>
<keyword evidence="3" id="KW-1185">Reference proteome</keyword>
<dbReference type="Proteomes" id="UP001176521">
    <property type="component" value="Unassembled WGS sequence"/>
</dbReference>
<proteinExistence type="predicted"/>
<keyword evidence="1" id="KW-0732">Signal</keyword>
<evidence type="ECO:0000313" key="3">
    <source>
        <dbReference type="Proteomes" id="UP001176521"/>
    </source>
</evidence>
<dbReference type="AlphaFoldDB" id="A0AAN6G425"/>
<organism evidence="2 3">
    <name type="scientific">Tilletia horrida</name>
    <dbReference type="NCBI Taxonomy" id="155126"/>
    <lineage>
        <taxon>Eukaryota</taxon>
        <taxon>Fungi</taxon>
        <taxon>Dikarya</taxon>
        <taxon>Basidiomycota</taxon>
        <taxon>Ustilaginomycotina</taxon>
        <taxon>Exobasidiomycetes</taxon>
        <taxon>Tilletiales</taxon>
        <taxon>Tilletiaceae</taxon>
        <taxon>Tilletia</taxon>
    </lineage>
</organism>
<accession>A0AAN6G425</accession>
<evidence type="ECO:0000256" key="1">
    <source>
        <dbReference type="SAM" id="SignalP"/>
    </source>
</evidence>
<reference evidence="2" key="1">
    <citation type="journal article" date="2023" name="PhytoFront">
        <title>Draft Genome Resources of Seven Strains of Tilletia horrida, Causal Agent of Kernel Smut of Rice.</title>
        <authorList>
            <person name="Khanal S."/>
            <person name="Antony Babu S."/>
            <person name="Zhou X.G."/>
        </authorList>
    </citation>
    <scope>NUCLEOTIDE SEQUENCE</scope>
    <source>
        <strain evidence="2">TX3</strain>
    </source>
</reference>